<evidence type="ECO:0000313" key="2">
    <source>
        <dbReference type="EMBL" id="KUJ15240.1"/>
    </source>
</evidence>
<gene>
    <name evidence="2" type="ORF">LY89DRAFT_750565</name>
</gene>
<evidence type="ECO:0000313" key="3">
    <source>
        <dbReference type="Proteomes" id="UP000070700"/>
    </source>
</evidence>
<dbReference type="AlphaFoldDB" id="A0A194X4Y6"/>
<dbReference type="KEGG" id="psco:LY89DRAFT_750565"/>
<dbReference type="InterPro" id="IPR013216">
    <property type="entry name" value="Methyltransf_11"/>
</dbReference>
<name>A0A194X4Y6_MOLSC</name>
<dbReference type="RefSeq" id="XP_018069595.1">
    <property type="nucleotide sequence ID" value="XM_018221204.1"/>
</dbReference>
<proteinExistence type="predicted"/>
<dbReference type="STRING" id="149040.A0A194X4Y6"/>
<dbReference type="SUPFAM" id="SSF53335">
    <property type="entry name" value="S-adenosyl-L-methionine-dependent methyltransferases"/>
    <property type="match status" value="1"/>
</dbReference>
<dbReference type="GeneID" id="28830930"/>
<feature type="domain" description="Methyltransferase type 11" evidence="1">
    <location>
        <begin position="61"/>
        <end position="119"/>
    </location>
</feature>
<dbReference type="Pfam" id="PF08241">
    <property type="entry name" value="Methyltransf_11"/>
    <property type="match status" value="1"/>
</dbReference>
<dbReference type="InterPro" id="IPR029063">
    <property type="entry name" value="SAM-dependent_MTases_sf"/>
</dbReference>
<dbReference type="OrthoDB" id="66144at2759"/>
<dbReference type="Gene3D" id="3.40.50.150">
    <property type="entry name" value="Vaccinia Virus protein VP39"/>
    <property type="match status" value="1"/>
</dbReference>
<dbReference type="InParanoid" id="A0A194X4Y6"/>
<dbReference type="GO" id="GO:0008757">
    <property type="term" value="F:S-adenosylmethionine-dependent methyltransferase activity"/>
    <property type="evidence" value="ECO:0007669"/>
    <property type="project" value="InterPro"/>
</dbReference>
<protein>
    <submittedName>
        <fullName evidence="2">Methyl transferase</fullName>
    </submittedName>
</protein>
<dbReference type="PANTHER" id="PTHR43861:SF1">
    <property type="entry name" value="TRANS-ACONITATE 2-METHYLTRANSFERASE"/>
    <property type="match status" value="1"/>
</dbReference>
<accession>A0A194X4Y6</accession>
<organism evidence="2 3">
    <name type="scientific">Mollisia scopiformis</name>
    <name type="common">Conifer needle endophyte fungus</name>
    <name type="synonym">Phialocephala scopiformis</name>
    <dbReference type="NCBI Taxonomy" id="149040"/>
    <lineage>
        <taxon>Eukaryota</taxon>
        <taxon>Fungi</taxon>
        <taxon>Dikarya</taxon>
        <taxon>Ascomycota</taxon>
        <taxon>Pezizomycotina</taxon>
        <taxon>Leotiomycetes</taxon>
        <taxon>Helotiales</taxon>
        <taxon>Mollisiaceae</taxon>
        <taxon>Mollisia</taxon>
    </lineage>
</organism>
<evidence type="ECO:0000259" key="1">
    <source>
        <dbReference type="Pfam" id="PF08241"/>
    </source>
</evidence>
<keyword evidence="3" id="KW-1185">Reference proteome</keyword>
<dbReference type="Proteomes" id="UP000070700">
    <property type="component" value="Unassembled WGS sequence"/>
</dbReference>
<dbReference type="PANTHER" id="PTHR43861">
    <property type="entry name" value="TRANS-ACONITATE 2-METHYLTRANSFERASE-RELATED"/>
    <property type="match status" value="1"/>
</dbReference>
<dbReference type="EMBL" id="KQ947418">
    <property type="protein sequence ID" value="KUJ15240.1"/>
    <property type="molecule type" value="Genomic_DNA"/>
</dbReference>
<dbReference type="CDD" id="cd02440">
    <property type="entry name" value="AdoMet_MTases"/>
    <property type="match status" value="1"/>
</dbReference>
<keyword evidence="2" id="KW-0808">Transferase</keyword>
<reference evidence="2 3" key="1">
    <citation type="submission" date="2015-10" db="EMBL/GenBank/DDBJ databases">
        <title>Full genome of DAOMC 229536 Phialocephala scopiformis, a fungal endophyte of spruce producing the potent anti-insectan compound rugulosin.</title>
        <authorList>
            <consortium name="DOE Joint Genome Institute"/>
            <person name="Walker A.K."/>
            <person name="Frasz S.L."/>
            <person name="Seifert K.A."/>
            <person name="Miller J.D."/>
            <person name="Mondo S.J."/>
            <person name="Labutti K."/>
            <person name="Lipzen A."/>
            <person name="Dockter R."/>
            <person name="Kennedy M."/>
            <person name="Grigoriev I.V."/>
            <person name="Spatafora J.W."/>
        </authorList>
    </citation>
    <scope>NUCLEOTIDE SEQUENCE [LARGE SCALE GENOMIC DNA]</scope>
    <source>
        <strain evidence="2 3">CBS 120377</strain>
    </source>
</reference>
<sequence length="220" mass="24637">MAQNIYDNLEFHQHFMHLPSQTHGLAGAPEWLLFRSLIPSVINASILDLGCGAGWAKQTKEFPRSAVVVYKQADLETVGLEKEKFNIVLSSLVFHYIVDLPRLLKEIFESLKPGGSLIFSVEHLLYTQATNPAWSKDATALPGDNYFEEGQQTTDWLADGVLKVHRTFGTYANAMMDAGFVFGGVKEWGMEGKEMKDAEQLADRRGRPRFLISKGMKPDS</sequence>